<gene>
    <name evidence="1" type="ORF">ACFOD6_06975</name>
</gene>
<accession>A0ABV7DRU9</accession>
<dbReference type="Proteomes" id="UP001595445">
    <property type="component" value="Unassembled WGS sequence"/>
</dbReference>
<keyword evidence="2" id="KW-1185">Reference proteome</keyword>
<sequence>MQPEYFELPEATDPTCSFRVSVTLQGGAMISKRDICLPSFLKLMSGQQYEMTFDEHPYEITRFDVDISKRSVKIYARPIH</sequence>
<reference evidence="2" key="1">
    <citation type="journal article" date="2019" name="Int. J. Syst. Evol. Microbiol.">
        <title>The Global Catalogue of Microorganisms (GCM) 10K type strain sequencing project: providing services to taxonomists for standard genome sequencing and annotation.</title>
        <authorList>
            <consortium name="The Broad Institute Genomics Platform"/>
            <consortium name="The Broad Institute Genome Sequencing Center for Infectious Disease"/>
            <person name="Wu L."/>
            <person name="Ma J."/>
        </authorList>
    </citation>
    <scope>NUCLEOTIDE SEQUENCE [LARGE SCALE GENOMIC DNA]</scope>
    <source>
        <strain evidence="2">KCTC 62102</strain>
    </source>
</reference>
<organism evidence="1 2">
    <name type="scientific">Tabrizicola soli</name>
    <dbReference type="NCBI Taxonomy" id="2185115"/>
    <lineage>
        <taxon>Bacteria</taxon>
        <taxon>Pseudomonadati</taxon>
        <taxon>Pseudomonadota</taxon>
        <taxon>Alphaproteobacteria</taxon>
        <taxon>Rhodobacterales</taxon>
        <taxon>Paracoccaceae</taxon>
        <taxon>Tabrizicola</taxon>
    </lineage>
</organism>
<proteinExistence type="predicted"/>
<dbReference type="EMBL" id="JBHRSM010000012">
    <property type="protein sequence ID" value="MFC3085788.1"/>
    <property type="molecule type" value="Genomic_DNA"/>
</dbReference>
<comment type="caution">
    <text evidence="1">The sequence shown here is derived from an EMBL/GenBank/DDBJ whole genome shotgun (WGS) entry which is preliminary data.</text>
</comment>
<dbReference type="RefSeq" id="WP_197647364.1">
    <property type="nucleotide sequence ID" value="NZ_JAEACP010000027.1"/>
</dbReference>
<evidence type="ECO:0000313" key="2">
    <source>
        <dbReference type="Proteomes" id="UP001595445"/>
    </source>
</evidence>
<protein>
    <submittedName>
        <fullName evidence="1">Uncharacterized protein</fullName>
    </submittedName>
</protein>
<evidence type="ECO:0000313" key="1">
    <source>
        <dbReference type="EMBL" id="MFC3085788.1"/>
    </source>
</evidence>
<name>A0ABV7DRU9_9RHOB</name>